<proteinExistence type="predicted"/>
<evidence type="ECO:0000313" key="3">
    <source>
        <dbReference type="Proteomes" id="UP000255549"/>
    </source>
</evidence>
<evidence type="ECO:0000313" key="2">
    <source>
        <dbReference type="EMBL" id="SUM46116.1"/>
    </source>
</evidence>
<name>A0A380G6N6_STAIN</name>
<keyword evidence="1" id="KW-0472">Membrane</keyword>
<gene>
    <name evidence="2" type="ORF">NCTC11048_01120</name>
</gene>
<feature type="transmembrane region" description="Helical" evidence="1">
    <location>
        <begin position="7"/>
        <end position="25"/>
    </location>
</feature>
<protein>
    <submittedName>
        <fullName evidence="2">Uncharacterized protein</fullName>
    </submittedName>
</protein>
<dbReference type="Proteomes" id="UP000255549">
    <property type="component" value="Unassembled WGS sequence"/>
</dbReference>
<keyword evidence="1" id="KW-1133">Transmembrane helix</keyword>
<keyword evidence="1" id="KW-0812">Transmembrane</keyword>
<feature type="transmembrane region" description="Helical" evidence="1">
    <location>
        <begin position="31"/>
        <end position="47"/>
    </location>
</feature>
<keyword evidence="3" id="KW-1185">Reference proteome</keyword>
<evidence type="ECO:0000256" key="1">
    <source>
        <dbReference type="SAM" id="Phobius"/>
    </source>
</evidence>
<sequence>MQFWLKFIWFIIASILVTHFIWNEMIIETCIISIMTLVVYSVIEYVFKKKEEE</sequence>
<dbReference type="AlphaFoldDB" id="A0A380G6N6"/>
<dbReference type="EMBL" id="UHDP01000003">
    <property type="protein sequence ID" value="SUM46116.1"/>
    <property type="molecule type" value="Genomic_DNA"/>
</dbReference>
<accession>A0A380G6N6</accession>
<reference evidence="2 3" key="1">
    <citation type="submission" date="2018-06" db="EMBL/GenBank/DDBJ databases">
        <authorList>
            <consortium name="Pathogen Informatics"/>
            <person name="Doyle S."/>
        </authorList>
    </citation>
    <scope>NUCLEOTIDE SEQUENCE [LARGE SCALE GENOMIC DNA]</scope>
    <source>
        <strain evidence="3">NCTC 11048</strain>
    </source>
</reference>
<organism evidence="2 3">
    <name type="scientific">Staphylococcus intermedius NCTC 11048</name>
    <dbReference type="NCBI Taxonomy" id="1141106"/>
    <lineage>
        <taxon>Bacteria</taxon>
        <taxon>Bacillati</taxon>
        <taxon>Bacillota</taxon>
        <taxon>Bacilli</taxon>
        <taxon>Bacillales</taxon>
        <taxon>Staphylococcaceae</taxon>
        <taxon>Staphylococcus</taxon>
        <taxon>Staphylococcus intermedius group</taxon>
    </lineage>
</organism>
<dbReference type="RefSeq" id="WP_019169279.1">
    <property type="nucleotide sequence ID" value="NZ_CAIB01000243.1"/>
</dbReference>